<dbReference type="InterPro" id="IPR001128">
    <property type="entry name" value="Cyt_P450"/>
</dbReference>
<dbReference type="GO" id="GO:0020037">
    <property type="term" value="F:heme binding"/>
    <property type="evidence" value="ECO:0007669"/>
    <property type="project" value="InterPro"/>
</dbReference>
<keyword evidence="5 7" id="KW-0408">Iron</keyword>
<evidence type="ECO:0000313" key="10">
    <source>
        <dbReference type="Proteomes" id="UP000807342"/>
    </source>
</evidence>
<accession>A0A9P5XBT1</accession>
<dbReference type="InterPro" id="IPR050196">
    <property type="entry name" value="Cytochrome_P450_Monoox"/>
</dbReference>
<dbReference type="GO" id="GO:0016705">
    <property type="term" value="F:oxidoreductase activity, acting on paired donors, with incorporation or reduction of molecular oxygen"/>
    <property type="evidence" value="ECO:0007669"/>
    <property type="project" value="InterPro"/>
</dbReference>
<dbReference type="OrthoDB" id="1470350at2759"/>
<dbReference type="EMBL" id="MU151172">
    <property type="protein sequence ID" value="KAF9448129.1"/>
    <property type="molecule type" value="Genomic_DNA"/>
</dbReference>
<evidence type="ECO:0000256" key="2">
    <source>
        <dbReference type="ARBA" id="ARBA00022617"/>
    </source>
</evidence>
<dbReference type="Gene3D" id="1.10.630.10">
    <property type="entry name" value="Cytochrome P450"/>
    <property type="match status" value="1"/>
</dbReference>
<evidence type="ECO:0000256" key="8">
    <source>
        <dbReference type="RuleBase" id="RU000461"/>
    </source>
</evidence>
<sequence length="556" mass="63623">MDALNGWLERSPRLAGLLDDHLRNLTAPKVLLAFLAVFASSRVLAYFRNLKIMNYVPGLRPLFHPLWFPGAFLPSTWWNMGIRYPWNNRTTLYKRFRSEVISLVPLISGDPSFYTNNLDVARQVIVGGHKTSFVKPEYASRILLLWGMNLLAADGEMWRKHRRILGPAFSNKLYEYVWNESVQTFKEMVSNDGWSNKKSIDVPVLQRTTFKFALFIIGKCGFGFPFVWSEPPTAPDGTMTIQEALRLTTDAFLTMIMVPKWVFKLPIKSLRKLQAARDQLTDFMQSQVEEKRKDLRNGMSVRDDVFTRLVQANENEESKYRLSDEELVSSLCFVQLGKQIGNVFIMLFAGHETTAHTLAATIGFMAYFAEIQEEVHEHIVSVIGRSHDPTWDDFSKLDKVTAVFLESLRLFPSGHVMIREAREDTVLNIPGSDGDEGTRTIPIVKGTQVVVDMIGVQYNPRYFDEPEKFKPSRWHGVPAESEAFTAFSVGPRACLGRKFGMTEAIAFLTMLMREWRVEPLLSVGETKEQWRERVLDAELVITLGVSDMPVRFVKRD</sequence>
<comment type="caution">
    <text evidence="9">The sequence shown here is derived from an EMBL/GenBank/DDBJ whole genome shotgun (WGS) entry which is preliminary data.</text>
</comment>
<dbReference type="Pfam" id="PF00067">
    <property type="entry name" value="p450"/>
    <property type="match status" value="1"/>
</dbReference>
<keyword evidence="6 8" id="KW-0503">Monooxygenase</keyword>
<proteinExistence type="inferred from homology"/>
<dbReference type="InterPro" id="IPR002401">
    <property type="entry name" value="Cyt_P450_E_grp-I"/>
</dbReference>
<dbReference type="PANTHER" id="PTHR24291">
    <property type="entry name" value="CYTOCHROME P450 FAMILY 4"/>
    <property type="match status" value="1"/>
</dbReference>
<evidence type="ECO:0000256" key="5">
    <source>
        <dbReference type="ARBA" id="ARBA00023004"/>
    </source>
</evidence>
<comment type="similarity">
    <text evidence="1 8">Belongs to the cytochrome P450 family.</text>
</comment>
<feature type="binding site" description="axial binding residue" evidence="7">
    <location>
        <position position="494"/>
    </location>
    <ligand>
        <name>heme</name>
        <dbReference type="ChEBI" id="CHEBI:30413"/>
    </ligand>
    <ligandPart>
        <name>Fe</name>
        <dbReference type="ChEBI" id="CHEBI:18248"/>
    </ligandPart>
</feature>
<evidence type="ECO:0000256" key="4">
    <source>
        <dbReference type="ARBA" id="ARBA00023002"/>
    </source>
</evidence>
<evidence type="ECO:0000256" key="1">
    <source>
        <dbReference type="ARBA" id="ARBA00010617"/>
    </source>
</evidence>
<gene>
    <name evidence="9" type="ORF">P691DRAFT_670111</name>
</gene>
<dbReference type="PANTHER" id="PTHR24291:SF50">
    <property type="entry name" value="BIFUNCTIONAL ALBAFLAVENONE MONOOXYGENASE_TERPENE SYNTHASE"/>
    <property type="match status" value="1"/>
</dbReference>
<dbReference type="AlphaFoldDB" id="A0A9P5XBT1"/>
<dbReference type="Proteomes" id="UP000807342">
    <property type="component" value="Unassembled WGS sequence"/>
</dbReference>
<dbReference type="GO" id="GO:0005506">
    <property type="term" value="F:iron ion binding"/>
    <property type="evidence" value="ECO:0007669"/>
    <property type="project" value="InterPro"/>
</dbReference>
<dbReference type="SUPFAM" id="SSF48264">
    <property type="entry name" value="Cytochrome P450"/>
    <property type="match status" value="1"/>
</dbReference>
<dbReference type="GO" id="GO:0004497">
    <property type="term" value="F:monooxygenase activity"/>
    <property type="evidence" value="ECO:0007669"/>
    <property type="project" value="UniProtKB-KW"/>
</dbReference>
<name>A0A9P5XBT1_9AGAR</name>
<dbReference type="InterPro" id="IPR036396">
    <property type="entry name" value="Cyt_P450_sf"/>
</dbReference>
<keyword evidence="3 7" id="KW-0479">Metal-binding</keyword>
<evidence type="ECO:0000256" key="3">
    <source>
        <dbReference type="ARBA" id="ARBA00022723"/>
    </source>
</evidence>
<dbReference type="PROSITE" id="PS00086">
    <property type="entry name" value="CYTOCHROME_P450"/>
    <property type="match status" value="1"/>
</dbReference>
<evidence type="ECO:0000256" key="6">
    <source>
        <dbReference type="ARBA" id="ARBA00023033"/>
    </source>
</evidence>
<comment type="cofactor">
    <cofactor evidence="7">
        <name>heme</name>
        <dbReference type="ChEBI" id="CHEBI:30413"/>
    </cofactor>
</comment>
<dbReference type="PRINTS" id="PR00463">
    <property type="entry name" value="EP450I"/>
</dbReference>
<evidence type="ECO:0000256" key="7">
    <source>
        <dbReference type="PIRSR" id="PIRSR602401-1"/>
    </source>
</evidence>
<dbReference type="PRINTS" id="PR00385">
    <property type="entry name" value="P450"/>
</dbReference>
<organism evidence="9 10">
    <name type="scientific">Macrolepiota fuliginosa MF-IS2</name>
    <dbReference type="NCBI Taxonomy" id="1400762"/>
    <lineage>
        <taxon>Eukaryota</taxon>
        <taxon>Fungi</taxon>
        <taxon>Dikarya</taxon>
        <taxon>Basidiomycota</taxon>
        <taxon>Agaricomycotina</taxon>
        <taxon>Agaricomycetes</taxon>
        <taxon>Agaricomycetidae</taxon>
        <taxon>Agaricales</taxon>
        <taxon>Agaricineae</taxon>
        <taxon>Agaricaceae</taxon>
        <taxon>Macrolepiota</taxon>
    </lineage>
</organism>
<evidence type="ECO:0000313" key="9">
    <source>
        <dbReference type="EMBL" id="KAF9448129.1"/>
    </source>
</evidence>
<keyword evidence="4 8" id="KW-0560">Oxidoreductase</keyword>
<keyword evidence="2 7" id="KW-0349">Heme</keyword>
<reference evidence="9" key="1">
    <citation type="submission" date="2020-11" db="EMBL/GenBank/DDBJ databases">
        <authorList>
            <consortium name="DOE Joint Genome Institute"/>
            <person name="Ahrendt S."/>
            <person name="Riley R."/>
            <person name="Andreopoulos W."/>
            <person name="Labutti K."/>
            <person name="Pangilinan J."/>
            <person name="Ruiz-Duenas F.J."/>
            <person name="Barrasa J.M."/>
            <person name="Sanchez-Garcia M."/>
            <person name="Camarero S."/>
            <person name="Miyauchi S."/>
            <person name="Serrano A."/>
            <person name="Linde D."/>
            <person name="Babiker R."/>
            <person name="Drula E."/>
            <person name="Ayuso-Fernandez I."/>
            <person name="Pacheco R."/>
            <person name="Padilla G."/>
            <person name="Ferreira P."/>
            <person name="Barriuso J."/>
            <person name="Kellner H."/>
            <person name="Castanera R."/>
            <person name="Alfaro M."/>
            <person name="Ramirez L."/>
            <person name="Pisabarro A.G."/>
            <person name="Kuo A."/>
            <person name="Tritt A."/>
            <person name="Lipzen A."/>
            <person name="He G."/>
            <person name="Yan M."/>
            <person name="Ng V."/>
            <person name="Cullen D."/>
            <person name="Martin F."/>
            <person name="Rosso M.-N."/>
            <person name="Henrissat B."/>
            <person name="Hibbett D."/>
            <person name="Martinez A.T."/>
            <person name="Grigoriev I.V."/>
        </authorList>
    </citation>
    <scope>NUCLEOTIDE SEQUENCE</scope>
    <source>
        <strain evidence="9">MF-IS2</strain>
    </source>
</reference>
<protein>
    <submittedName>
        <fullName evidence="9">Cytochrome P450</fullName>
    </submittedName>
</protein>
<keyword evidence="10" id="KW-1185">Reference proteome</keyword>
<dbReference type="InterPro" id="IPR017972">
    <property type="entry name" value="Cyt_P450_CS"/>
</dbReference>